<evidence type="ECO:0000256" key="4">
    <source>
        <dbReference type="ARBA" id="ARBA00022692"/>
    </source>
</evidence>
<reference evidence="9 10" key="1">
    <citation type="submission" date="2017-12" db="EMBL/GenBank/DDBJ databases">
        <title>Taxonomic description and draft genome of Pradoshia cofamensis Gen. nov., sp. nov., a thermotolerant bacillale isolated from anterior gut of earthworm Eisenia fetida.</title>
        <authorList>
            <person name="Saha T."/>
            <person name="Chakraborty R."/>
        </authorList>
    </citation>
    <scope>NUCLEOTIDE SEQUENCE [LARGE SCALE GENOMIC DNA]</scope>
    <source>
        <strain evidence="9 10">EAG3</strain>
    </source>
</reference>
<accession>A0A2S7N2P2</accession>
<evidence type="ECO:0000256" key="5">
    <source>
        <dbReference type="ARBA" id="ARBA00022989"/>
    </source>
</evidence>
<feature type="transmembrane region" description="Helical" evidence="7">
    <location>
        <begin position="206"/>
        <end position="232"/>
    </location>
</feature>
<dbReference type="OrthoDB" id="2958608at2"/>
<protein>
    <submittedName>
        <fullName evidence="9">Peptide ABC transporter permease</fullName>
    </submittedName>
</protein>
<gene>
    <name evidence="9" type="ORF">CYL18_06635</name>
</gene>
<feature type="transmembrane region" description="Helical" evidence="7">
    <location>
        <begin position="108"/>
        <end position="129"/>
    </location>
</feature>
<dbReference type="Proteomes" id="UP000239663">
    <property type="component" value="Unassembled WGS sequence"/>
</dbReference>
<evidence type="ECO:0000259" key="8">
    <source>
        <dbReference type="Pfam" id="PF00528"/>
    </source>
</evidence>
<keyword evidence="2" id="KW-0813">Transport</keyword>
<evidence type="ECO:0000256" key="1">
    <source>
        <dbReference type="ARBA" id="ARBA00004651"/>
    </source>
</evidence>
<dbReference type="Pfam" id="PF00528">
    <property type="entry name" value="BPD_transp_1"/>
    <property type="match status" value="1"/>
</dbReference>
<dbReference type="CDD" id="cd06261">
    <property type="entry name" value="TM_PBP2"/>
    <property type="match status" value="1"/>
</dbReference>
<keyword evidence="6 7" id="KW-0472">Membrane</keyword>
<proteinExistence type="predicted"/>
<keyword evidence="3" id="KW-1003">Cell membrane</keyword>
<comment type="subcellular location">
    <subcellularLocation>
        <location evidence="1">Cell membrane</location>
        <topology evidence="1">Multi-pass membrane protein</topology>
    </subcellularLocation>
</comment>
<dbReference type="Gene3D" id="1.10.3720.10">
    <property type="entry name" value="MetI-like"/>
    <property type="match status" value="1"/>
</dbReference>
<dbReference type="PANTHER" id="PTHR30465:SF44">
    <property type="entry name" value="ABC-TYPE DIPEPTIDE_OLIGOPEPTIDE TRANSPORT SYSTEM, PERMEASE COMPONENT"/>
    <property type="match status" value="1"/>
</dbReference>
<dbReference type="EMBL" id="PKOZ01000002">
    <property type="protein sequence ID" value="PQD96268.1"/>
    <property type="molecule type" value="Genomic_DNA"/>
</dbReference>
<dbReference type="SUPFAM" id="SSF161098">
    <property type="entry name" value="MetI-like"/>
    <property type="match status" value="1"/>
</dbReference>
<sequence>MMIGVIMISGLPELFRGIGFHFADYLESIKSVIQALLNPRTIEYGGVGRTIFPEIFIPYGNTLFIIAVSFIGSVVIAFLLTYIILLLGRRFTAKIEWALSLLQALPDLFYIAFSQWMIVLIFKSTGLLIMEVASDGTFSSLGLPLFCLSLPLVLLLTKYLLQQFMDEKRKMYVEYASSKGFSELYIFNKHIFRNVFFSLINYSKTVIWFMISNLIIIEYLFSINGLVGFIYRYLTPEVFAIGTIMLMLPVMAFYELAQLLIPQKRRG</sequence>
<keyword evidence="10" id="KW-1185">Reference proteome</keyword>
<evidence type="ECO:0000256" key="6">
    <source>
        <dbReference type="ARBA" id="ARBA00023136"/>
    </source>
</evidence>
<dbReference type="InterPro" id="IPR000515">
    <property type="entry name" value="MetI-like"/>
</dbReference>
<dbReference type="InterPro" id="IPR035906">
    <property type="entry name" value="MetI-like_sf"/>
</dbReference>
<feature type="transmembrane region" description="Helical" evidence="7">
    <location>
        <begin position="238"/>
        <end position="261"/>
    </location>
</feature>
<dbReference type="RefSeq" id="WP_104848695.1">
    <property type="nucleotide sequence ID" value="NZ_PKOZ01000002.1"/>
</dbReference>
<dbReference type="PANTHER" id="PTHR30465">
    <property type="entry name" value="INNER MEMBRANE ABC TRANSPORTER"/>
    <property type="match status" value="1"/>
</dbReference>
<name>A0A2S7N2P2_9BACI</name>
<evidence type="ECO:0000313" key="10">
    <source>
        <dbReference type="Proteomes" id="UP000239663"/>
    </source>
</evidence>
<dbReference type="GO" id="GO:0055085">
    <property type="term" value="P:transmembrane transport"/>
    <property type="evidence" value="ECO:0007669"/>
    <property type="project" value="InterPro"/>
</dbReference>
<comment type="caution">
    <text evidence="9">The sequence shown here is derived from an EMBL/GenBank/DDBJ whole genome shotgun (WGS) entry which is preliminary data.</text>
</comment>
<keyword evidence="4 7" id="KW-0812">Transmembrane</keyword>
<evidence type="ECO:0000256" key="3">
    <source>
        <dbReference type="ARBA" id="ARBA00022475"/>
    </source>
</evidence>
<evidence type="ECO:0000313" key="9">
    <source>
        <dbReference type="EMBL" id="PQD96268.1"/>
    </source>
</evidence>
<feature type="domain" description="ABC transmembrane type-1" evidence="8">
    <location>
        <begin position="75"/>
        <end position="261"/>
    </location>
</feature>
<dbReference type="GO" id="GO:0005886">
    <property type="term" value="C:plasma membrane"/>
    <property type="evidence" value="ECO:0007669"/>
    <property type="project" value="UniProtKB-SubCell"/>
</dbReference>
<keyword evidence="5 7" id="KW-1133">Transmembrane helix</keyword>
<dbReference type="AlphaFoldDB" id="A0A2S7N2P2"/>
<feature type="transmembrane region" description="Helical" evidence="7">
    <location>
        <begin position="141"/>
        <end position="161"/>
    </location>
</feature>
<feature type="transmembrane region" description="Helical" evidence="7">
    <location>
        <begin position="63"/>
        <end position="87"/>
    </location>
</feature>
<organism evidence="9 10">
    <name type="scientific">Pradoshia eiseniae</name>
    <dbReference type="NCBI Taxonomy" id="2064768"/>
    <lineage>
        <taxon>Bacteria</taxon>
        <taxon>Bacillati</taxon>
        <taxon>Bacillota</taxon>
        <taxon>Bacilli</taxon>
        <taxon>Bacillales</taxon>
        <taxon>Bacillaceae</taxon>
        <taxon>Pradoshia</taxon>
    </lineage>
</organism>
<evidence type="ECO:0000256" key="7">
    <source>
        <dbReference type="SAM" id="Phobius"/>
    </source>
</evidence>
<evidence type="ECO:0000256" key="2">
    <source>
        <dbReference type="ARBA" id="ARBA00022448"/>
    </source>
</evidence>